<dbReference type="PaxDb" id="73239-Q7RJY5"/>
<evidence type="ECO:0000313" key="1">
    <source>
        <dbReference type="EMBL" id="EAA22652.1"/>
    </source>
</evidence>
<name>Q7RJY5_PLAYO</name>
<dbReference type="Proteomes" id="UP000008553">
    <property type="component" value="Unassembled WGS sequence"/>
</dbReference>
<comment type="caution">
    <text evidence="1">The sequence shown here is derived from an EMBL/GenBank/DDBJ whole genome shotgun (WGS) entry which is preliminary data.</text>
</comment>
<gene>
    <name evidence="1" type="ORF">PY03120</name>
</gene>
<evidence type="ECO:0000313" key="2">
    <source>
        <dbReference type="Proteomes" id="UP000008553"/>
    </source>
</evidence>
<proteinExistence type="predicted"/>
<dbReference type="InParanoid" id="Q7RJY5"/>
<reference evidence="1 2" key="1">
    <citation type="journal article" date="2002" name="Nature">
        <title>Genome sequence and comparative analysis of the model rodent malaria parasite Plasmodium yoelii yoelii.</title>
        <authorList>
            <person name="Carlton J.M."/>
            <person name="Angiuoli S.V."/>
            <person name="Suh B.B."/>
            <person name="Kooij T.W."/>
            <person name="Pertea M."/>
            <person name="Silva J.C."/>
            <person name="Ermolaeva M.D."/>
            <person name="Allen J.E."/>
            <person name="Selengut J.D."/>
            <person name="Koo H.L."/>
            <person name="Peterson J.D."/>
            <person name="Pop M."/>
            <person name="Kosack D.S."/>
            <person name="Shumway M.F."/>
            <person name="Bidwell S.L."/>
            <person name="Shallom S.J."/>
            <person name="van Aken S.E."/>
            <person name="Riedmuller S.B."/>
            <person name="Feldblyum T.V."/>
            <person name="Cho J.K."/>
            <person name="Quackenbush J."/>
            <person name="Sedegah M."/>
            <person name="Shoaibi A."/>
            <person name="Cummings L.M."/>
            <person name="Florens L."/>
            <person name="Yates J.R."/>
            <person name="Raine J.D."/>
            <person name="Sinden R.E."/>
            <person name="Harris M.A."/>
            <person name="Cunningham D.A."/>
            <person name="Preiser P.R."/>
            <person name="Bergman L.W."/>
            <person name="Vaidya A.B."/>
            <person name="van Lin L.H."/>
            <person name="Janse C.J."/>
            <person name="Waters A.P."/>
            <person name="Smith H.O."/>
            <person name="White O.R."/>
            <person name="Salzberg S.L."/>
            <person name="Venter J.C."/>
            <person name="Fraser C.M."/>
            <person name="Hoffman S.L."/>
            <person name="Gardner M.J."/>
            <person name="Carucci D.J."/>
        </authorList>
    </citation>
    <scope>NUCLEOTIDE SEQUENCE [LARGE SCALE GENOMIC DNA]</scope>
    <source>
        <strain evidence="1 2">17XNL</strain>
    </source>
</reference>
<keyword evidence="2" id="KW-1185">Reference proteome</keyword>
<organism evidence="1 2">
    <name type="scientific">Plasmodium yoelii yoelii</name>
    <dbReference type="NCBI Taxonomy" id="73239"/>
    <lineage>
        <taxon>Eukaryota</taxon>
        <taxon>Sar</taxon>
        <taxon>Alveolata</taxon>
        <taxon>Apicomplexa</taxon>
        <taxon>Aconoidasida</taxon>
        <taxon>Haemosporida</taxon>
        <taxon>Plasmodiidae</taxon>
        <taxon>Plasmodium</taxon>
        <taxon>Plasmodium (Vinckeia)</taxon>
    </lineage>
</organism>
<sequence>MSNNKFVDKRRSDGDLLIS</sequence>
<dbReference type="EMBL" id="AABL01000881">
    <property type="protein sequence ID" value="EAA22652.1"/>
    <property type="molecule type" value="Genomic_DNA"/>
</dbReference>
<accession>Q7RJY5</accession>
<protein>
    <submittedName>
        <fullName evidence="1">Uncharacterized protein</fullName>
    </submittedName>
</protein>
<dbReference type="AlphaFoldDB" id="Q7RJY5"/>